<evidence type="ECO:0000256" key="2">
    <source>
        <dbReference type="ARBA" id="ARBA00022801"/>
    </source>
</evidence>
<dbReference type="InterPro" id="IPR050226">
    <property type="entry name" value="NagZ_Beta-hexosaminidase"/>
</dbReference>
<name>A0A838BEY5_9HYPH</name>
<dbReference type="PANTHER" id="PTHR30480:SF16">
    <property type="entry name" value="GLYCOSIDE HYDROLASE FAMILY 3 DOMAIN PROTEIN"/>
    <property type="match status" value="1"/>
</dbReference>
<comment type="similarity">
    <text evidence="1">Belongs to the glycosyl hydrolase 3 family.</text>
</comment>
<dbReference type="EMBL" id="JACDTY010000026">
    <property type="protein sequence ID" value="MBA1144679.1"/>
    <property type="molecule type" value="Genomic_DNA"/>
</dbReference>
<dbReference type="PANTHER" id="PTHR30480">
    <property type="entry name" value="BETA-HEXOSAMINIDASE-RELATED"/>
    <property type="match status" value="1"/>
</dbReference>
<organism evidence="5 6">
    <name type="scientific">Mesorhizobium neociceri</name>
    <dbReference type="NCBI Taxonomy" id="1307853"/>
    <lineage>
        <taxon>Bacteria</taxon>
        <taxon>Pseudomonadati</taxon>
        <taxon>Pseudomonadota</taxon>
        <taxon>Alphaproteobacteria</taxon>
        <taxon>Hyphomicrobiales</taxon>
        <taxon>Phyllobacteriaceae</taxon>
        <taxon>Mesorhizobium</taxon>
    </lineage>
</organism>
<dbReference type="GO" id="GO:0009254">
    <property type="term" value="P:peptidoglycan turnover"/>
    <property type="evidence" value="ECO:0007669"/>
    <property type="project" value="TreeGrafter"/>
</dbReference>
<dbReference type="AlphaFoldDB" id="A0A838BEY5"/>
<keyword evidence="3" id="KW-0326">Glycosidase</keyword>
<dbReference type="InterPro" id="IPR036962">
    <property type="entry name" value="Glyco_hydro_3_N_sf"/>
</dbReference>
<gene>
    <name evidence="5" type="ORF">H0241_31230</name>
</gene>
<dbReference type="SUPFAM" id="SSF51445">
    <property type="entry name" value="(Trans)glycosidases"/>
    <property type="match status" value="1"/>
</dbReference>
<dbReference type="InterPro" id="IPR001764">
    <property type="entry name" value="Glyco_hydro_3_N"/>
</dbReference>
<dbReference type="GO" id="GO:0005975">
    <property type="term" value="P:carbohydrate metabolic process"/>
    <property type="evidence" value="ECO:0007669"/>
    <property type="project" value="InterPro"/>
</dbReference>
<evidence type="ECO:0000256" key="3">
    <source>
        <dbReference type="ARBA" id="ARBA00023295"/>
    </source>
</evidence>
<keyword evidence="6" id="KW-1185">Reference proteome</keyword>
<evidence type="ECO:0000313" key="5">
    <source>
        <dbReference type="EMBL" id="MBA1144679.1"/>
    </source>
</evidence>
<sequence>MEISRDAYAVLLPAFGDADFTIGSASFFRSGGVAALLGSTREEYTARRMSPERQRYETREQLSRYAFRARALAGNVLIAVDYEIGGVHRLHQLGPQLPHPNSVLEMSELEIRAFGAEAARAAKLCGVNFFLAPVVDLVTGSNPWLRDRTFSIDPDIVGRVASAFIRGVQDEGLVATAKHFPGHPNVTIDPFDSETVTVTATLEELAPSLRCFDATIAAGVRAIMTGPIPVDAIDPAEPASCSAKIVGMLRGAHNFKGLVVSDDIDLPGTLRGRTVPDIAIASLKAGVDLLLLASGPQVDEVAARISQSVKNGELGRDVLARAARSVRSLADGAWQA</sequence>
<dbReference type="GO" id="GO:0004553">
    <property type="term" value="F:hydrolase activity, hydrolyzing O-glycosyl compounds"/>
    <property type="evidence" value="ECO:0007669"/>
    <property type="project" value="InterPro"/>
</dbReference>
<evidence type="ECO:0000256" key="1">
    <source>
        <dbReference type="ARBA" id="ARBA00005336"/>
    </source>
</evidence>
<evidence type="ECO:0000259" key="4">
    <source>
        <dbReference type="Pfam" id="PF00933"/>
    </source>
</evidence>
<reference evidence="5 6" key="1">
    <citation type="submission" date="2020-07" db="EMBL/GenBank/DDBJ databases">
        <title>Definition of the novel symbiovar canariense within Mesorhizobium novociceri, a new species of genus Mesorhizobium nodulating Cicer canariense in the Caldera de Taburiente National Park (La Palma, Canary Islands).</title>
        <authorList>
            <person name="Leon-Barrios M."/>
            <person name="Perez-Yepez J."/>
            <person name="Flores-Felix J.D."/>
            <person name="Ramirez-Baena M.H."/>
            <person name="Pulido-Suarez L."/>
            <person name="Igual J.M."/>
            <person name="Velazquez E."/>
            <person name="Peix A."/>
        </authorList>
    </citation>
    <scope>NUCLEOTIDE SEQUENCE [LARGE SCALE GENOMIC DNA]</scope>
    <source>
        <strain evidence="5 6">CCANP35</strain>
    </source>
</reference>
<protein>
    <submittedName>
        <fullName evidence="5">Glycoside hydrolase family 3 protein</fullName>
    </submittedName>
</protein>
<proteinExistence type="inferred from homology"/>
<dbReference type="InterPro" id="IPR017853">
    <property type="entry name" value="GH"/>
</dbReference>
<dbReference type="RefSeq" id="WP_181061612.1">
    <property type="nucleotide sequence ID" value="NZ_JACDTY010000026.1"/>
</dbReference>
<accession>A0A838BEY5</accession>
<feature type="domain" description="Glycoside hydrolase family 3 N-terminal" evidence="4">
    <location>
        <begin position="57"/>
        <end position="328"/>
    </location>
</feature>
<evidence type="ECO:0000313" key="6">
    <source>
        <dbReference type="Proteomes" id="UP000558284"/>
    </source>
</evidence>
<keyword evidence="2 5" id="KW-0378">Hydrolase</keyword>
<dbReference type="Proteomes" id="UP000558284">
    <property type="component" value="Unassembled WGS sequence"/>
</dbReference>
<dbReference type="Gene3D" id="3.20.20.300">
    <property type="entry name" value="Glycoside hydrolase, family 3, N-terminal domain"/>
    <property type="match status" value="1"/>
</dbReference>
<comment type="caution">
    <text evidence="5">The sequence shown here is derived from an EMBL/GenBank/DDBJ whole genome shotgun (WGS) entry which is preliminary data.</text>
</comment>
<dbReference type="Pfam" id="PF00933">
    <property type="entry name" value="Glyco_hydro_3"/>
    <property type="match status" value="1"/>
</dbReference>